<organism evidence="1 2">
    <name type="scientific">Conexibacter arvalis</name>
    <dbReference type="NCBI Taxonomy" id="912552"/>
    <lineage>
        <taxon>Bacteria</taxon>
        <taxon>Bacillati</taxon>
        <taxon>Actinomycetota</taxon>
        <taxon>Thermoleophilia</taxon>
        <taxon>Solirubrobacterales</taxon>
        <taxon>Conexibacteraceae</taxon>
        <taxon>Conexibacter</taxon>
    </lineage>
</organism>
<dbReference type="AlphaFoldDB" id="A0A840IJL5"/>
<dbReference type="Proteomes" id="UP000585272">
    <property type="component" value="Unassembled WGS sequence"/>
</dbReference>
<sequence>MDRQAELRAELRRLLASYEYAYAMGARTTLGARDPRLDAVVARVEAIERELDGLRPESGRED</sequence>
<keyword evidence="2" id="KW-1185">Reference proteome</keyword>
<protein>
    <submittedName>
        <fullName evidence="1">Uncharacterized protein</fullName>
    </submittedName>
</protein>
<proteinExistence type="predicted"/>
<gene>
    <name evidence="1" type="ORF">BDZ31_004574</name>
</gene>
<evidence type="ECO:0000313" key="1">
    <source>
        <dbReference type="EMBL" id="MBB4664956.1"/>
    </source>
</evidence>
<accession>A0A840IJL5</accession>
<dbReference type="EMBL" id="JACHNU010000009">
    <property type="protein sequence ID" value="MBB4664956.1"/>
    <property type="molecule type" value="Genomic_DNA"/>
</dbReference>
<evidence type="ECO:0000313" key="2">
    <source>
        <dbReference type="Proteomes" id="UP000585272"/>
    </source>
</evidence>
<dbReference type="RefSeq" id="WP_183345443.1">
    <property type="nucleotide sequence ID" value="NZ_JACHNU010000009.1"/>
</dbReference>
<comment type="caution">
    <text evidence="1">The sequence shown here is derived from an EMBL/GenBank/DDBJ whole genome shotgun (WGS) entry which is preliminary data.</text>
</comment>
<reference evidence="1 2" key="1">
    <citation type="submission" date="2020-08" db="EMBL/GenBank/DDBJ databases">
        <title>Genomic Encyclopedia of Archaeal and Bacterial Type Strains, Phase II (KMG-II): from individual species to whole genera.</title>
        <authorList>
            <person name="Goeker M."/>
        </authorList>
    </citation>
    <scope>NUCLEOTIDE SEQUENCE [LARGE SCALE GENOMIC DNA]</scope>
    <source>
        <strain evidence="1 2">DSM 23288</strain>
    </source>
</reference>
<name>A0A840IJL5_9ACTN</name>